<dbReference type="InterPro" id="IPR027417">
    <property type="entry name" value="P-loop_NTPase"/>
</dbReference>
<dbReference type="Gene3D" id="3.40.50.300">
    <property type="entry name" value="P-loop containing nucleotide triphosphate hydrolases"/>
    <property type="match status" value="1"/>
</dbReference>
<dbReference type="SUPFAM" id="SSF47895">
    <property type="entry name" value="Transducin (alpha subunit), insertion domain"/>
    <property type="match status" value="1"/>
</dbReference>
<feature type="region of interest" description="Disordered" evidence="8">
    <location>
        <begin position="47"/>
        <end position="66"/>
    </location>
</feature>
<evidence type="ECO:0000256" key="4">
    <source>
        <dbReference type="ARBA" id="ARBA00023134"/>
    </source>
</evidence>
<dbReference type="OrthoDB" id="3039857at2759"/>
<evidence type="ECO:0000256" key="1">
    <source>
        <dbReference type="ARBA" id="ARBA00022723"/>
    </source>
</evidence>
<name>A0A8H6XBB7_9AGAR</name>
<evidence type="ECO:0000313" key="10">
    <source>
        <dbReference type="Proteomes" id="UP000623467"/>
    </source>
</evidence>
<dbReference type="EMBL" id="JACAZH010000034">
    <property type="protein sequence ID" value="KAF7337370.1"/>
    <property type="molecule type" value="Genomic_DNA"/>
</dbReference>
<dbReference type="GO" id="GO:0046872">
    <property type="term" value="F:metal ion binding"/>
    <property type="evidence" value="ECO:0007669"/>
    <property type="project" value="UniProtKB-KW"/>
</dbReference>
<dbReference type="Pfam" id="PF00503">
    <property type="entry name" value="G-alpha"/>
    <property type="match status" value="1"/>
</dbReference>
<feature type="binding site" evidence="6">
    <location>
        <begin position="203"/>
        <end position="207"/>
    </location>
    <ligand>
        <name>GTP</name>
        <dbReference type="ChEBI" id="CHEBI:37565"/>
    </ligand>
</feature>
<feature type="binding site" evidence="7">
    <location>
        <position position="184"/>
    </location>
    <ligand>
        <name>Mg(2+)</name>
        <dbReference type="ChEBI" id="CHEBI:18420"/>
    </ligand>
</feature>
<dbReference type="InterPro" id="IPR011025">
    <property type="entry name" value="GproteinA_insert"/>
</dbReference>
<evidence type="ECO:0000256" key="8">
    <source>
        <dbReference type="SAM" id="MobiDB-lite"/>
    </source>
</evidence>
<dbReference type="GO" id="GO:0005834">
    <property type="term" value="C:heterotrimeric G-protein complex"/>
    <property type="evidence" value="ECO:0007669"/>
    <property type="project" value="TreeGrafter"/>
</dbReference>
<dbReference type="InterPro" id="IPR001019">
    <property type="entry name" value="Gprotein_alpha_su"/>
</dbReference>
<proteinExistence type="predicted"/>
<evidence type="ECO:0000256" key="5">
    <source>
        <dbReference type="ARBA" id="ARBA00023224"/>
    </source>
</evidence>
<keyword evidence="3 7" id="KW-0460">Magnesium</keyword>
<keyword evidence="2 6" id="KW-0547">Nucleotide-binding</keyword>
<gene>
    <name evidence="9" type="ORF">MSAN_02263000</name>
</gene>
<accession>A0A8H6XBB7</accession>
<comment type="caution">
    <text evidence="9">The sequence shown here is derived from an EMBL/GenBank/DDBJ whole genome shotgun (WGS) entry which is preliminary data.</text>
</comment>
<keyword evidence="1 7" id="KW-0479">Metal-binding</keyword>
<dbReference type="GO" id="GO:0003924">
    <property type="term" value="F:GTPase activity"/>
    <property type="evidence" value="ECO:0007669"/>
    <property type="project" value="InterPro"/>
</dbReference>
<evidence type="ECO:0000256" key="6">
    <source>
        <dbReference type="PIRSR" id="PIRSR601019-1"/>
    </source>
</evidence>
<dbReference type="PANTHER" id="PTHR10218:SF369">
    <property type="entry name" value="GUANINE NUCLEOTIDE-BINDING PROTEIN ALPHA-2 SUBUNIT"/>
    <property type="match status" value="1"/>
</dbReference>
<keyword evidence="4 6" id="KW-0342">GTP-binding</keyword>
<dbReference type="PANTHER" id="PTHR10218">
    <property type="entry name" value="GTP-BINDING PROTEIN ALPHA SUBUNIT"/>
    <property type="match status" value="1"/>
</dbReference>
<evidence type="ECO:0000256" key="3">
    <source>
        <dbReference type="ARBA" id="ARBA00022842"/>
    </source>
</evidence>
<reference evidence="9" key="1">
    <citation type="submission" date="2020-05" db="EMBL/GenBank/DDBJ databases">
        <title>Mycena genomes resolve the evolution of fungal bioluminescence.</title>
        <authorList>
            <person name="Tsai I.J."/>
        </authorList>
    </citation>
    <scope>NUCLEOTIDE SEQUENCE</scope>
    <source>
        <strain evidence="9">160909Yilan</strain>
    </source>
</reference>
<evidence type="ECO:0000256" key="7">
    <source>
        <dbReference type="PIRSR" id="PIRSR601019-2"/>
    </source>
</evidence>
<dbReference type="AlphaFoldDB" id="A0A8H6XBB7"/>
<dbReference type="GO" id="GO:0001664">
    <property type="term" value="F:G protein-coupled receptor binding"/>
    <property type="evidence" value="ECO:0007669"/>
    <property type="project" value="TreeGrafter"/>
</dbReference>
<dbReference type="GO" id="GO:0005737">
    <property type="term" value="C:cytoplasm"/>
    <property type="evidence" value="ECO:0007669"/>
    <property type="project" value="TreeGrafter"/>
</dbReference>
<organism evidence="9 10">
    <name type="scientific">Mycena sanguinolenta</name>
    <dbReference type="NCBI Taxonomy" id="230812"/>
    <lineage>
        <taxon>Eukaryota</taxon>
        <taxon>Fungi</taxon>
        <taxon>Dikarya</taxon>
        <taxon>Basidiomycota</taxon>
        <taxon>Agaricomycotina</taxon>
        <taxon>Agaricomycetes</taxon>
        <taxon>Agaricomycetidae</taxon>
        <taxon>Agaricales</taxon>
        <taxon>Marasmiineae</taxon>
        <taxon>Mycenaceae</taxon>
        <taxon>Mycena</taxon>
    </lineage>
</organism>
<evidence type="ECO:0000256" key="2">
    <source>
        <dbReference type="ARBA" id="ARBA00022741"/>
    </source>
</evidence>
<sequence length="243" mass="26963">MKIIYEAGFENRHARAQEHRMTIDKNGLGGGAGAGCAWGWGGSGVVTRADERGGHAERGYSRDRERDRERVHRAARARLLLWRTDPQLVLWPGETGRVSACPTTVETRTPVSDVFAQTHAVLTPALADAIWHVTRVPAVERLVDEHPAEFYLMDGAGYFFSSIHRIAASTYVLSEEDVRARAKSTAIIETRFWMGDLMIHMFDVGGQRSEGKKWIHCFESAHPSRAAVCANAQCVSGAPMQYV</sequence>
<evidence type="ECO:0000313" key="9">
    <source>
        <dbReference type="EMBL" id="KAF7337370.1"/>
    </source>
</evidence>
<keyword evidence="10" id="KW-1185">Reference proteome</keyword>
<dbReference type="SMART" id="SM00275">
    <property type="entry name" value="G_alpha"/>
    <property type="match status" value="1"/>
</dbReference>
<dbReference type="Proteomes" id="UP000623467">
    <property type="component" value="Unassembled WGS sequence"/>
</dbReference>
<dbReference type="PROSITE" id="PS51882">
    <property type="entry name" value="G_ALPHA"/>
    <property type="match status" value="1"/>
</dbReference>
<dbReference type="SUPFAM" id="SSF52540">
    <property type="entry name" value="P-loop containing nucleoside triphosphate hydrolases"/>
    <property type="match status" value="1"/>
</dbReference>
<feature type="compositionally biased region" description="Basic and acidic residues" evidence="8">
    <location>
        <begin position="48"/>
        <end position="66"/>
    </location>
</feature>
<dbReference type="GO" id="GO:0031683">
    <property type="term" value="F:G-protein beta/gamma-subunit complex binding"/>
    <property type="evidence" value="ECO:0007669"/>
    <property type="project" value="InterPro"/>
</dbReference>
<dbReference type="GO" id="GO:0007189">
    <property type="term" value="P:adenylate cyclase-activating G protein-coupled receptor signaling pathway"/>
    <property type="evidence" value="ECO:0007669"/>
    <property type="project" value="TreeGrafter"/>
</dbReference>
<keyword evidence="5" id="KW-0807">Transducer</keyword>
<dbReference type="GO" id="GO:0005525">
    <property type="term" value="F:GTP binding"/>
    <property type="evidence" value="ECO:0007669"/>
    <property type="project" value="UniProtKB-KW"/>
</dbReference>
<protein>
    <submittedName>
        <fullName evidence="9">Heterotrimeric G-protein alpha subunit</fullName>
    </submittedName>
</protein>